<feature type="compositionally biased region" description="Basic residues" evidence="1">
    <location>
        <begin position="40"/>
        <end position="49"/>
    </location>
</feature>
<feature type="region of interest" description="Disordered" evidence="1">
    <location>
        <begin position="1"/>
        <end position="66"/>
    </location>
</feature>
<organism evidence="2 3">
    <name type="scientific">Paxillus involutus ATCC 200175</name>
    <dbReference type="NCBI Taxonomy" id="664439"/>
    <lineage>
        <taxon>Eukaryota</taxon>
        <taxon>Fungi</taxon>
        <taxon>Dikarya</taxon>
        <taxon>Basidiomycota</taxon>
        <taxon>Agaricomycotina</taxon>
        <taxon>Agaricomycetes</taxon>
        <taxon>Agaricomycetidae</taxon>
        <taxon>Boletales</taxon>
        <taxon>Paxilineae</taxon>
        <taxon>Paxillaceae</taxon>
        <taxon>Paxillus</taxon>
    </lineage>
</organism>
<reference evidence="2 3" key="1">
    <citation type="submission" date="2014-06" db="EMBL/GenBank/DDBJ databases">
        <authorList>
            <consortium name="DOE Joint Genome Institute"/>
            <person name="Kuo A."/>
            <person name="Kohler A."/>
            <person name="Nagy L.G."/>
            <person name="Floudas D."/>
            <person name="Copeland A."/>
            <person name="Barry K.W."/>
            <person name="Cichocki N."/>
            <person name="Veneault-Fourrey C."/>
            <person name="LaButti K."/>
            <person name="Lindquist E.A."/>
            <person name="Lipzen A."/>
            <person name="Lundell T."/>
            <person name="Morin E."/>
            <person name="Murat C."/>
            <person name="Sun H."/>
            <person name="Tunlid A."/>
            <person name="Henrissat B."/>
            <person name="Grigoriev I.V."/>
            <person name="Hibbett D.S."/>
            <person name="Martin F."/>
            <person name="Nordberg H.P."/>
            <person name="Cantor M.N."/>
            <person name="Hua S.X."/>
        </authorList>
    </citation>
    <scope>NUCLEOTIDE SEQUENCE [LARGE SCALE GENOMIC DNA]</scope>
    <source>
        <strain evidence="2 3">ATCC 200175</strain>
    </source>
</reference>
<feature type="compositionally biased region" description="Basic and acidic residues" evidence="1">
    <location>
        <begin position="21"/>
        <end position="32"/>
    </location>
</feature>
<dbReference type="HOGENOM" id="CLU_1019765_0_0_1"/>
<dbReference type="EMBL" id="KN819345">
    <property type="protein sequence ID" value="KIJ14110.1"/>
    <property type="molecule type" value="Genomic_DNA"/>
</dbReference>
<proteinExistence type="predicted"/>
<evidence type="ECO:0000256" key="1">
    <source>
        <dbReference type="SAM" id="MobiDB-lite"/>
    </source>
</evidence>
<dbReference type="AlphaFoldDB" id="A0A0C9TEU5"/>
<evidence type="ECO:0000313" key="3">
    <source>
        <dbReference type="Proteomes" id="UP000053647"/>
    </source>
</evidence>
<keyword evidence="3" id="KW-1185">Reference proteome</keyword>
<evidence type="ECO:0000313" key="2">
    <source>
        <dbReference type="EMBL" id="KIJ14110.1"/>
    </source>
</evidence>
<gene>
    <name evidence="2" type="ORF">PAXINDRAFT_13026</name>
</gene>
<reference evidence="3" key="2">
    <citation type="submission" date="2015-01" db="EMBL/GenBank/DDBJ databases">
        <title>Evolutionary Origins and Diversification of the Mycorrhizal Mutualists.</title>
        <authorList>
            <consortium name="DOE Joint Genome Institute"/>
            <consortium name="Mycorrhizal Genomics Consortium"/>
            <person name="Kohler A."/>
            <person name="Kuo A."/>
            <person name="Nagy L.G."/>
            <person name="Floudas D."/>
            <person name="Copeland A."/>
            <person name="Barry K.W."/>
            <person name="Cichocki N."/>
            <person name="Veneault-Fourrey C."/>
            <person name="LaButti K."/>
            <person name="Lindquist E.A."/>
            <person name="Lipzen A."/>
            <person name="Lundell T."/>
            <person name="Morin E."/>
            <person name="Murat C."/>
            <person name="Riley R."/>
            <person name="Ohm R."/>
            <person name="Sun H."/>
            <person name="Tunlid A."/>
            <person name="Henrissat B."/>
            <person name="Grigoriev I.V."/>
            <person name="Hibbett D.S."/>
            <person name="Martin F."/>
        </authorList>
    </citation>
    <scope>NUCLEOTIDE SEQUENCE [LARGE SCALE GENOMIC DNA]</scope>
    <source>
        <strain evidence="3">ATCC 200175</strain>
    </source>
</reference>
<dbReference type="Proteomes" id="UP000053647">
    <property type="component" value="Unassembled WGS sequence"/>
</dbReference>
<feature type="compositionally biased region" description="Polar residues" evidence="1">
    <location>
        <begin position="50"/>
        <end position="60"/>
    </location>
</feature>
<protein>
    <submittedName>
        <fullName evidence="2">Uncharacterized protein</fullName>
    </submittedName>
</protein>
<accession>A0A0C9TEU5</accession>
<name>A0A0C9TEU5_PAXIN</name>
<sequence>MICFRPFVINSSSRSPPPLSRDLHRDRRRAIIDRPPPSTGHHRHRHRQRASATNRPSTAQRHQRAIAATVTANTPSPPTGQCHQRAIDGPAPPMGHRRHRHRQHAVTANGPSLPSPSMVAHRRAATTLGPNPMPKYFALRLYKPLVIKSIQSDVCIVFDGTSGRRSAQLTFPMPSNVLHLHVRHCSIASQRHDPFPQPSADDSYNPLPNPLLSPLTHALLATEAAFLYRFSALRPSGSVLVHPNALNGSGWLLSIDAPSFRPTDSPVQSSAHQ</sequence>